<sequence length="353" mass="41870">MGMGIMIIADPIYRIIEVDDKLKPIIDSKAFQRLRYIKQTALTYLAYPSMNHTRFEHSLGVYYLTKLLANQLDLDTTYYSLVGLLHDIGHCPFSHTGEMALQKYLNKNHEELSYYWLETLKEEIESLGYTINEIYKGIIGENIVTFSLGTDRLDYLQRDSYYSANGNPNINYHYVIKNIVKIDNTYAFREKALSLIEQILILRSHLRKTVYFHKSSLAGDVLLERAITKLLDYYKPMEIALMNDYELVGLFKYYKIGEWERIENRDLPKLLAKYNEENEDLEEQLEKSNINYYKIRIVSKNKIEDIKIYDNEIKPITEVSQVAKYLEYIDNQLYGYYYFVDRKDWQKALKLIQ</sequence>
<dbReference type="BioCyc" id="NEQU228908:GJB6-122-MONOMER"/>
<evidence type="ECO:0000313" key="3">
    <source>
        <dbReference type="EMBL" id="AAR38969.1"/>
    </source>
</evidence>
<evidence type="ECO:0000256" key="1">
    <source>
        <dbReference type="SAM" id="Coils"/>
    </source>
</evidence>
<dbReference type="Proteomes" id="UP000000578">
    <property type="component" value="Chromosome"/>
</dbReference>
<dbReference type="HOGENOM" id="CLU_026821_3_0_2"/>
<reference evidence="3 4" key="1">
    <citation type="journal article" date="2003" name="Proc. Natl. Acad. Sci. U.S.A.">
        <title>The genome of Nanoarchaeum equitans: insights into early archaeal evolution and derived parasitism.</title>
        <authorList>
            <person name="Waters E."/>
            <person name="Hohn M.J."/>
            <person name="Ahel I."/>
            <person name="Graham D.E."/>
            <person name="Adams M.D."/>
            <person name="Barnstead M."/>
            <person name="Beeson K.Y."/>
            <person name="Bibbs L."/>
            <person name="Bolanos R."/>
            <person name="Keller M."/>
            <person name="Kretz K."/>
            <person name="Lin X."/>
            <person name="Mathur E."/>
            <person name="Ni J."/>
            <person name="Podar M."/>
            <person name="Richardson T."/>
            <person name="Sutton G.G."/>
            <person name="Simon M."/>
            <person name="Soll D."/>
            <person name="Stetter K.O."/>
            <person name="Short J.M."/>
            <person name="Noordewier M."/>
        </authorList>
    </citation>
    <scope>NUCLEOTIDE SEQUENCE [LARGE SCALE GENOMIC DNA]</scope>
    <source>
        <strain evidence="3 4">Kin4-M</strain>
    </source>
</reference>
<name>Q74MK7_NANEQ</name>
<dbReference type="PANTHER" id="PTHR11373">
    <property type="entry name" value="DEOXYNUCLEOSIDE TRIPHOSPHATE TRIPHOSPHOHYDROLASE"/>
    <property type="match status" value="1"/>
</dbReference>
<evidence type="ECO:0000313" key="4">
    <source>
        <dbReference type="Proteomes" id="UP000000578"/>
    </source>
</evidence>
<dbReference type="PATRIC" id="fig|228908.8.peg.119"/>
<dbReference type="AlphaFoldDB" id="Q74MK7"/>
<dbReference type="GO" id="GO:0008832">
    <property type="term" value="F:dGTPase activity"/>
    <property type="evidence" value="ECO:0007669"/>
    <property type="project" value="TreeGrafter"/>
</dbReference>
<dbReference type="Pfam" id="PF01966">
    <property type="entry name" value="HD"/>
    <property type="match status" value="1"/>
</dbReference>
<dbReference type="SUPFAM" id="SSF109604">
    <property type="entry name" value="HD-domain/PDEase-like"/>
    <property type="match status" value="1"/>
</dbReference>
<dbReference type="GO" id="GO:0006203">
    <property type="term" value="P:dGTP catabolic process"/>
    <property type="evidence" value="ECO:0007669"/>
    <property type="project" value="TreeGrafter"/>
</dbReference>
<dbReference type="STRING" id="228908.NEQ114"/>
<evidence type="ECO:0000259" key="2">
    <source>
        <dbReference type="SMART" id="SM00471"/>
    </source>
</evidence>
<feature type="domain" description="HD/PDEase" evidence="2">
    <location>
        <begin position="50"/>
        <end position="165"/>
    </location>
</feature>
<dbReference type="InterPro" id="IPR045509">
    <property type="entry name" value="HD_assoc_2"/>
</dbReference>
<organism evidence="3 4">
    <name type="scientific">Nanoarchaeum equitans (strain Kin4-M)</name>
    <dbReference type="NCBI Taxonomy" id="228908"/>
    <lineage>
        <taxon>Archaea</taxon>
        <taxon>Nanobdellota</taxon>
        <taxon>Candidatus Nanoarchaeia</taxon>
        <taxon>Nanoarchaeales</taxon>
        <taxon>Nanoarchaeaceae</taxon>
        <taxon>Nanoarchaeum</taxon>
    </lineage>
</organism>
<accession>Q74MK7</accession>
<dbReference type="PANTHER" id="PTHR11373:SF4">
    <property type="entry name" value="DEOXYNUCLEOSIDE TRIPHOSPHATE TRIPHOSPHOHYDROLASE SAMHD1"/>
    <property type="match status" value="1"/>
</dbReference>
<proteinExistence type="predicted"/>
<protein>
    <submittedName>
        <fullName evidence="3">NEQ114</fullName>
    </submittedName>
</protein>
<dbReference type="Gene3D" id="1.10.3210.10">
    <property type="entry name" value="Hypothetical protein af1432"/>
    <property type="match status" value="1"/>
</dbReference>
<dbReference type="Pfam" id="PF19276">
    <property type="entry name" value="HD_assoc_2"/>
    <property type="match status" value="1"/>
</dbReference>
<keyword evidence="4" id="KW-1185">Reference proteome</keyword>
<dbReference type="InterPro" id="IPR006674">
    <property type="entry name" value="HD_domain"/>
</dbReference>
<dbReference type="InterPro" id="IPR050135">
    <property type="entry name" value="dGTPase-like"/>
</dbReference>
<dbReference type="SMART" id="SM00471">
    <property type="entry name" value="HDc"/>
    <property type="match status" value="1"/>
</dbReference>
<dbReference type="EMBL" id="AE017199">
    <property type="protein sequence ID" value="AAR38969.1"/>
    <property type="molecule type" value="Genomic_DNA"/>
</dbReference>
<dbReference type="KEGG" id="neq:NEQ114"/>
<dbReference type="EnsemblBacteria" id="AAR38969">
    <property type="protein sequence ID" value="AAR38969"/>
    <property type="gene ID" value="NEQ114"/>
</dbReference>
<gene>
    <name evidence="3" type="ordered locus">NEQ114</name>
</gene>
<keyword evidence="1" id="KW-0175">Coiled coil</keyword>
<feature type="coiled-coil region" evidence="1">
    <location>
        <begin position="264"/>
        <end position="291"/>
    </location>
</feature>
<dbReference type="CDD" id="cd00077">
    <property type="entry name" value="HDc"/>
    <property type="match status" value="1"/>
</dbReference>
<dbReference type="InterPro" id="IPR003607">
    <property type="entry name" value="HD/PDEase_dom"/>
</dbReference>